<evidence type="ECO:0000256" key="1">
    <source>
        <dbReference type="ARBA" id="ARBA00022676"/>
    </source>
</evidence>
<dbReference type="Gene3D" id="3.40.50.2000">
    <property type="entry name" value="Glycogen Phosphorylase B"/>
    <property type="match status" value="2"/>
</dbReference>
<dbReference type="OrthoDB" id="5835829at2759"/>
<dbReference type="VEuPathDB" id="CryptoDB:Vbra_8817"/>
<gene>
    <name evidence="5" type="ORF">Vbra_8817</name>
</gene>
<feature type="transmembrane region" description="Helical" evidence="3">
    <location>
        <begin position="479"/>
        <end position="502"/>
    </location>
</feature>
<evidence type="ECO:0000256" key="4">
    <source>
        <dbReference type="SAM" id="SignalP"/>
    </source>
</evidence>
<organism evidence="5 6">
    <name type="scientific">Vitrella brassicaformis (strain CCMP3155)</name>
    <dbReference type="NCBI Taxonomy" id="1169540"/>
    <lineage>
        <taxon>Eukaryota</taxon>
        <taxon>Sar</taxon>
        <taxon>Alveolata</taxon>
        <taxon>Colpodellida</taxon>
        <taxon>Vitrellaceae</taxon>
        <taxon>Vitrella</taxon>
    </lineage>
</organism>
<dbReference type="SUPFAM" id="SSF53756">
    <property type="entry name" value="UDP-Glycosyltransferase/glycogen phosphorylase"/>
    <property type="match status" value="1"/>
</dbReference>
<keyword evidence="6" id="KW-1185">Reference proteome</keyword>
<keyword evidence="1" id="KW-0328">Glycosyltransferase</keyword>
<protein>
    <recommendedName>
        <fullName evidence="7">UDP-glycosyltransferases domain-containing protein</fullName>
    </recommendedName>
</protein>
<evidence type="ECO:0000313" key="5">
    <source>
        <dbReference type="EMBL" id="CEM06921.1"/>
    </source>
</evidence>
<keyword evidence="4" id="KW-0732">Signal</keyword>
<keyword evidence="3" id="KW-0472">Membrane</keyword>
<dbReference type="Pfam" id="PF00201">
    <property type="entry name" value="UDPGT"/>
    <property type="match status" value="1"/>
</dbReference>
<keyword evidence="3" id="KW-0812">Transmembrane</keyword>
<feature type="chain" id="PRO_5005188080" description="UDP-glycosyltransferases domain-containing protein" evidence="4">
    <location>
        <begin position="24"/>
        <end position="524"/>
    </location>
</feature>
<name>A0A0G4F4E9_VITBC</name>
<proteinExistence type="predicted"/>
<keyword evidence="2" id="KW-0808">Transferase</keyword>
<dbReference type="PANTHER" id="PTHR48043">
    <property type="entry name" value="EG:EG0003.4 PROTEIN-RELATED"/>
    <property type="match status" value="1"/>
</dbReference>
<evidence type="ECO:0000256" key="3">
    <source>
        <dbReference type="SAM" id="Phobius"/>
    </source>
</evidence>
<evidence type="ECO:0000256" key="2">
    <source>
        <dbReference type="ARBA" id="ARBA00022679"/>
    </source>
</evidence>
<dbReference type="EMBL" id="CDMY01000373">
    <property type="protein sequence ID" value="CEM06921.1"/>
    <property type="molecule type" value="Genomic_DNA"/>
</dbReference>
<evidence type="ECO:0008006" key="7">
    <source>
        <dbReference type="Google" id="ProtNLM"/>
    </source>
</evidence>
<dbReference type="InParanoid" id="A0A0G4F4E9"/>
<dbReference type="PhylomeDB" id="A0A0G4F4E9"/>
<dbReference type="AlphaFoldDB" id="A0A0G4F4E9"/>
<dbReference type="PANTHER" id="PTHR48043:SF145">
    <property type="entry name" value="FI06409P-RELATED"/>
    <property type="match status" value="1"/>
</dbReference>
<feature type="signal peptide" evidence="4">
    <location>
        <begin position="1"/>
        <end position="23"/>
    </location>
</feature>
<reference evidence="5 6" key="1">
    <citation type="submission" date="2014-11" db="EMBL/GenBank/DDBJ databases">
        <authorList>
            <person name="Zhu J."/>
            <person name="Qi W."/>
            <person name="Song R."/>
        </authorList>
    </citation>
    <scope>NUCLEOTIDE SEQUENCE [LARGE SCALE GENOMIC DNA]</scope>
</reference>
<accession>A0A0G4F4E9</accession>
<dbReference type="STRING" id="1169540.A0A0G4F4E9"/>
<evidence type="ECO:0000313" key="6">
    <source>
        <dbReference type="Proteomes" id="UP000041254"/>
    </source>
</evidence>
<keyword evidence="3" id="KW-1133">Transmembrane helix</keyword>
<dbReference type="InterPro" id="IPR002213">
    <property type="entry name" value="UDP_glucos_trans"/>
</dbReference>
<dbReference type="InterPro" id="IPR050271">
    <property type="entry name" value="UDP-glycosyltransferase"/>
</dbReference>
<dbReference type="Proteomes" id="UP000041254">
    <property type="component" value="Unassembled WGS sequence"/>
</dbReference>
<dbReference type="OMA" id="LANEPCI"/>
<sequence length="524" mass="57330">MRWLAALLLEALVLVRRPHRVSGEAASAPERPEGSLRVLLSSIPFSPVHPIIELAKELSKRGHDVQVASLSSVQEKVERAGLAFVNLGEGASEAQVAEKARASVHGASSLKVWGPVFEEMSARMSDSLDNLFASSAAASASLPDVYVTTVLTSPTMEVASKYSIPVMVSQCELALAPRHNTMPYSVPVGSSVPYVGATIMQRLRKLWAAFSWHFIVPVRGYPLTVIHPKYTDGVLKMIHSVPGIDYPFHAQPLIQYTGPLLRNDSTQLSRLEPSLLEWLDASDLPVVYVSLGTVFGIDETTGPILFEGLVNQSEWRVLWALKARDWRYLPSHEDSPNLRILPWVPTPAALSHPRVKAFFSHCGANGLHESLHIGKPIIGMPFIGDQPDNCLRVQRAGAAVCLNVASLTAQGIQQSISEVISNLSYRDTAMKLSRISHTYGGVKRAADLVELVAFLRGDTLQLQTVADREGFISAFALDFIAAGFMLAFISGIACSACCRMVCDLLLRRRGRRHDDTAEKKQKRA</sequence>
<dbReference type="CDD" id="cd03784">
    <property type="entry name" value="GT1_Gtf-like"/>
    <property type="match status" value="1"/>
</dbReference>
<dbReference type="GO" id="GO:0008194">
    <property type="term" value="F:UDP-glycosyltransferase activity"/>
    <property type="evidence" value="ECO:0007669"/>
    <property type="project" value="InterPro"/>
</dbReference>